<dbReference type="SMART" id="SM00305">
    <property type="entry name" value="HintC"/>
    <property type="match status" value="2"/>
</dbReference>
<dbReference type="InterPro" id="IPR036844">
    <property type="entry name" value="Hint_dom_sf"/>
</dbReference>
<evidence type="ECO:0000256" key="16">
    <source>
        <dbReference type="HAMAP-Rule" id="MF_00324"/>
    </source>
</evidence>
<evidence type="ECO:0000256" key="13">
    <source>
        <dbReference type="ARBA" id="ARBA00023268"/>
    </source>
</evidence>
<comment type="function">
    <text evidence="14 16">Possesses two activities: a DNA synthesis (polymerase) and an exonucleolytic activity that degrades single-stranded DNA in the 3'- to 5'-direction. Has a template-primer preference which is characteristic of a replicative DNA polymerase.</text>
</comment>
<comment type="similarity">
    <text evidence="1 16">Belongs to the archaeal DNA polymerase II family.</text>
</comment>
<dbReference type="GO" id="GO:0006261">
    <property type="term" value="P:DNA-templated DNA replication"/>
    <property type="evidence" value="ECO:0007669"/>
    <property type="project" value="UniProtKB-UniRule"/>
</dbReference>
<dbReference type="GO" id="GO:0016539">
    <property type="term" value="P:intein-mediated protein splicing"/>
    <property type="evidence" value="ECO:0007669"/>
    <property type="project" value="InterPro"/>
</dbReference>
<evidence type="ECO:0000256" key="5">
    <source>
        <dbReference type="ARBA" id="ARBA00022705"/>
    </source>
</evidence>
<comment type="catalytic activity">
    <reaction evidence="16">
        <text>Exonucleolytic cleavage in the 3'- to 5'-direction to yield nucleoside 5'-phosphates.</text>
        <dbReference type="EC" id="3.1.11.1"/>
    </reaction>
</comment>
<dbReference type="GO" id="GO:0006308">
    <property type="term" value="P:DNA catabolic process"/>
    <property type="evidence" value="ECO:0007669"/>
    <property type="project" value="UniProtKB-UniRule"/>
</dbReference>
<gene>
    <name evidence="16 19" type="primary">polC</name>
    <name evidence="19" type="ORF">DU504_07070</name>
</gene>
<organism evidence="19 20">
    <name type="scientific">Haloplanus salinus</name>
    <dbReference type="NCBI Taxonomy" id="1126245"/>
    <lineage>
        <taxon>Archaea</taxon>
        <taxon>Methanobacteriati</taxon>
        <taxon>Methanobacteriota</taxon>
        <taxon>Stenosarchaea group</taxon>
        <taxon>Halobacteria</taxon>
        <taxon>Halobacteriales</taxon>
        <taxon>Haloferacaceae</taxon>
        <taxon>Haloplanus</taxon>
    </lineage>
</organism>
<dbReference type="PANTHER" id="PTHR42210">
    <property type="entry name" value="DNA POLYMERASE II LARGE SUBUNIT"/>
    <property type="match status" value="1"/>
</dbReference>
<feature type="compositionally biased region" description="Basic and acidic residues" evidence="17">
    <location>
        <begin position="635"/>
        <end position="644"/>
    </location>
</feature>
<keyword evidence="12 16" id="KW-0238">DNA-binding</keyword>
<dbReference type="SUPFAM" id="SSF51294">
    <property type="entry name" value="Hedgehog/intein (Hint) domain"/>
    <property type="match status" value="2"/>
</dbReference>
<dbReference type="SUPFAM" id="SSF55608">
    <property type="entry name" value="Homing endonucleases"/>
    <property type="match status" value="2"/>
</dbReference>
<evidence type="ECO:0000256" key="3">
    <source>
        <dbReference type="ARBA" id="ARBA00022679"/>
    </source>
</evidence>
<dbReference type="Proteomes" id="UP000252189">
    <property type="component" value="Unassembled WGS sequence"/>
</dbReference>
<dbReference type="InterPro" id="IPR006141">
    <property type="entry name" value="Intein_N"/>
</dbReference>
<dbReference type="InterPro" id="IPR004860">
    <property type="entry name" value="LAGLIDADG_dom"/>
</dbReference>
<evidence type="ECO:0000313" key="20">
    <source>
        <dbReference type="Proteomes" id="UP000252189"/>
    </source>
</evidence>
<dbReference type="EMBL" id="QPHM01000001">
    <property type="protein sequence ID" value="RCU47083.1"/>
    <property type="molecule type" value="Genomic_DNA"/>
</dbReference>
<dbReference type="InterPro" id="IPR056172">
    <property type="entry name" value="PolC_DP2_cat_dom"/>
</dbReference>
<evidence type="ECO:0000259" key="18">
    <source>
        <dbReference type="PROSITE" id="PS50819"/>
    </source>
</evidence>
<dbReference type="EC" id="2.7.7.7" evidence="16"/>
<dbReference type="Pfam" id="PF24844">
    <property type="entry name" value="PolC_DP2_central"/>
    <property type="match status" value="1"/>
</dbReference>
<dbReference type="GO" id="GO:0003887">
    <property type="term" value="F:DNA-directed DNA polymerase activity"/>
    <property type="evidence" value="ECO:0007669"/>
    <property type="project" value="UniProtKB-UniRule"/>
</dbReference>
<proteinExistence type="inferred from homology"/>
<evidence type="ECO:0000256" key="4">
    <source>
        <dbReference type="ARBA" id="ARBA00022695"/>
    </source>
</evidence>
<dbReference type="OrthoDB" id="7529at2157"/>
<dbReference type="GO" id="GO:0003677">
    <property type="term" value="F:DNA binding"/>
    <property type="evidence" value="ECO:0007669"/>
    <property type="project" value="UniProtKB-UniRule"/>
</dbReference>
<evidence type="ECO:0000256" key="8">
    <source>
        <dbReference type="ARBA" id="ARBA00022813"/>
    </source>
</evidence>
<dbReference type="PROSITE" id="PS50819">
    <property type="entry name" value="INTEIN_ENDONUCLEASE"/>
    <property type="match status" value="2"/>
</dbReference>
<dbReference type="InterPro" id="IPR003587">
    <property type="entry name" value="Hint_dom_N"/>
</dbReference>
<evidence type="ECO:0000256" key="17">
    <source>
        <dbReference type="SAM" id="MobiDB-lite"/>
    </source>
</evidence>
<protein>
    <recommendedName>
        <fullName evidence="16">DNA polymerase II large subunit</fullName>
        <shortName evidence="16">Pol II</shortName>
        <ecNumber evidence="16">2.7.7.7</ecNumber>
    </recommendedName>
    <alternativeName>
        <fullName evidence="16">Exodeoxyribonuclease large subunit</fullName>
        <ecNumber evidence="16">3.1.11.1</ecNumber>
    </alternativeName>
</protein>
<evidence type="ECO:0000313" key="19">
    <source>
        <dbReference type="EMBL" id="RCU47083.1"/>
    </source>
</evidence>
<keyword evidence="13 16" id="KW-0511">Multifunctional enzyme</keyword>
<evidence type="ECO:0000256" key="6">
    <source>
        <dbReference type="ARBA" id="ARBA00022722"/>
    </source>
</evidence>
<comment type="subunit">
    <text evidence="2 16">Heterodimer of a large subunit and a small subunit.</text>
</comment>
<dbReference type="Pfam" id="PF03833">
    <property type="entry name" value="PolC_DP2_N"/>
    <property type="match status" value="1"/>
</dbReference>
<comment type="caution">
    <text evidence="19">The sequence shown here is derived from an EMBL/GenBank/DDBJ whole genome shotgun (WGS) entry which is preliminary data.</text>
</comment>
<dbReference type="InterPro" id="IPR016033">
    <property type="entry name" value="PolC_DP2_N"/>
</dbReference>
<dbReference type="InterPro" id="IPR006142">
    <property type="entry name" value="INTEIN"/>
</dbReference>
<evidence type="ECO:0000256" key="12">
    <source>
        <dbReference type="ARBA" id="ARBA00023125"/>
    </source>
</evidence>
<keyword evidence="20" id="KW-1185">Reference proteome</keyword>
<dbReference type="PANTHER" id="PTHR42210:SF1">
    <property type="entry name" value="DNA POLYMERASE II LARGE SUBUNIT"/>
    <property type="match status" value="1"/>
</dbReference>
<evidence type="ECO:0000256" key="2">
    <source>
        <dbReference type="ARBA" id="ARBA00011315"/>
    </source>
</evidence>
<feature type="region of interest" description="Disordered" evidence="17">
    <location>
        <begin position="281"/>
        <end position="316"/>
    </location>
</feature>
<evidence type="ECO:0000256" key="14">
    <source>
        <dbReference type="ARBA" id="ARBA00025068"/>
    </source>
</evidence>
<evidence type="ECO:0000256" key="9">
    <source>
        <dbReference type="ARBA" id="ARBA00022839"/>
    </source>
</evidence>
<reference evidence="19 20" key="1">
    <citation type="submission" date="2018-07" db="EMBL/GenBank/DDBJ databases">
        <title>Genome sequences of Haloplanus salinus JCM 18368T.</title>
        <authorList>
            <person name="Kim Y.B."/>
            <person name="Roh S.W."/>
        </authorList>
    </citation>
    <scope>NUCLEOTIDE SEQUENCE [LARGE SCALE GENOMIC DNA]</scope>
    <source>
        <strain evidence="19 20">JCM 18368</strain>
    </source>
</reference>
<evidence type="ECO:0000256" key="7">
    <source>
        <dbReference type="ARBA" id="ARBA00022801"/>
    </source>
</evidence>
<evidence type="ECO:0000256" key="10">
    <source>
        <dbReference type="ARBA" id="ARBA00022932"/>
    </source>
</evidence>
<dbReference type="GO" id="GO:0008310">
    <property type="term" value="F:single-stranded DNA 3'-5' DNA exonuclease activity"/>
    <property type="evidence" value="ECO:0007669"/>
    <property type="project" value="UniProtKB-EC"/>
</dbReference>
<dbReference type="InterPro" id="IPR027434">
    <property type="entry name" value="Homing_endonucl"/>
</dbReference>
<keyword evidence="4 16" id="KW-0548">Nucleotidyltransferase</keyword>
<comment type="catalytic activity">
    <reaction evidence="15 16">
        <text>DNA(n) + a 2'-deoxyribonucleoside 5'-triphosphate = DNA(n+1) + diphosphate</text>
        <dbReference type="Rhea" id="RHEA:22508"/>
        <dbReference type="Rhea" id="RHEA-COMP:17339"/>
        <dbReference type="Rhea" id="RHEA-COMP:17340"/>
        <dbReference type="ChEBI" id="CHEBI:33019"/>
        <dbReference type="ChEBI" id="CHEBI:61560"/>
        <dbReference type="ChEBI" id="CHEBI:173112"/>
        <dbReference type="EC" id="2.7.7.7"/>
    </reaction>
</comment>
<dbReference type="HAMAP" id="MF_00324">
    <property type="entry name" value="DNApol_II_L_arch"/>
    <property type="match status" value="1"/>
</dbReference>
<dbReference type="PRINTS" id="PR00379">
    <property type="entry name" value="INTEIN"/>
</dbReference>
<dbReference type="RefSeq" id="WP_114448632.1">
    <property type="nucleotide sequence ID" value="NZ_QPHM01000001.1"/>
</dbReference>
<dbReference type="Gene3D" id="3.10.28.10">
    <property type="entry name" value="Homing endonucleases"/>
    <property type="match status" value="2"/>
</dbReference>
<keyword evidence="6 16" id="KW-0540">Nuclease</keyword>
<keyword evidence="9 16" id="KW-0269">Exonuclease</keyword>
<dbReference type="SMART" id="SM00306">
    <property type="entry name" value="HintN"/>
    <property type="match status" value="2"/>
</dbReference>
<dbReference type="Pfam" id="PF14890">
    <property type="entry name" value="Intein_splicing"/>
    <property type="match status" value="2"/>
</dbReference>
<feature type="domain" description="DOD-type homing endonuclease" evidence="18">
    <location>
        <begin position="1706"/>
        <end position="1842"/>
    </location>
</feature>
<evidence type="ECO:0000256" key="15">
    <source>
        <dbReference type="ARBA" id="ARBA00049244"/>
    </source>
</evidence>
<feature type="domain" description="DOD-type homing endonuclease" evidence="18">
    <location>
        <begin position="1189"/>
        <end position="1326"/>
    </location>
</feature>
<dbReference type="GO" id="GO:0004519">
    <property type="term" value="F:endonuclease activity"/>
    <property type="evidence" value="ECO:0007669"/>
    <property type="project" value="InterPro"/>
</dbReference>
<evidence type="ECO:0000256" key="11">
    <source>
        <dbReference type="ARBA" id="ARBA00023000"/>
    </source>
</evidence>
<dbReference type="Pfam" id="PF24846">
    <property type="entry name" value="PolC_DP2_cat"/>
    <property type="match status" value="3"/>
</dbReference>
<accession>A0A368NAM8</accession>
<sequence>MTPDDERYFERMEERLDEAFDRAERARNRGADPTTEVEIPVARDMADRVENILGIDGVAERVRELDGRMSREEAALALVTDFVEGTVGDYDTDAGKIEGAVRTAVALLTEGVVAAPIEGIDRVEVLPNDDGTEFVNVYYAGPIRSAGGTAQALSVLVADYARSLLGIDEFKPRDDEVERYAEEVGLYDKETGLQYTPKDKETKFIAEHMPIMLDGEATGDEEVSGFRDLERVDTNAARGGMCLVLAEGIALKAPKIQRYTRDLEEVSWPWLQDLIDGAIGGDEAADDAGDDDAEGGDDAEDDDAEPAGPPRVDPSTKFLRDLIAGRPVFGHPSEAGGFRLRYGRARNHGFATAGVHPATMHLVDDFLATGTQIKTERPGKAAGVVPVDTIEGPTVRLANGEVRRIDDPAEALAVRNGVEEILDLGEYLVNYGEFVENNHPLAPASYTVEWWVKEFEGSDADVQALRDDPRVDLDEPTPDEALRWAIEFDCPLHPAYTYLWHDVSVAAVDELAAAVADGDVVALESDGGVGRTTAGRIEAGADALLVEASGDVRRTLETLLVEHVATDEVLRVTDWRPLARSLGVTADLDREWTLDDLSPAAREYDGGDNAIRAVNQVAPFTVRERAPTRIGNRMGRPEKSEGRDLSPAVHTLSPIGEAGGSQRDVGGAARARTDEGRGVVNVQVGRRACPDCGATTHRTQCPGCDAHTEPVYECESCEQVIEPDESGRVHCDRCDRDVTSAEWRRLDVGERYREALDTVGEREAAFEILKGVKGLTSANKTPEPMEKGVLRAKHGVSSFKDGTVRYDMTDLPVTAVRPEELDVTAADFRELGYETDVDGDPLRFDDQLVELKVQDIVLSDGAAEHLLKTADFVDDLLTEFYDLPPFYEVEERQDLVGELVFGMAPHTSAAVVGRVVGFTSAAVGYAHPYFHAAKRRNCFHPETKVWYRDEDGAWHHERIERLVEERLEDPETDDFGTLVQELDGDVHVPSIDDDGEQVLKPVEAVSKHRAPDHLVEIETRSGRAVTVTPDHEVQVFDGGEVESKRASKVADDDQLIKPSHLDTVSPADEPQRIDLLAELLRRDIIDGDRLTIRGIAKSELYDLFTESLSHRWEGTFYPLKSTAEYLGLSKKALSNYVYRESVPVQLLDRLFDSTDALLSAVPDDVKLGVKRDRAQMDRFVKLNERVATLLGYYAAEGFARAQETPKGTIHQTTVCGTETEAREFFIETFRSEFGVEPYRENEARVTVSGRLLRAFFDTILNAGVYAESKRVPQHIFDSSNRIAAAYLRGYFSGDGSVDSTGTTVSASTVSNELKEDIVALLTRFGIEARIRHVEPVLLQDQFPEHYSDNDMAMSKPAYVVHLAGERSVRFSEQIGFHLSRKDEVLRQNVAERSSKEEYARCFDGGNDQYLIDPVESTSISTSNVDSVYCLTVADTHTLITNDLSNCQCDGDEDCVMLLMDGLLNFSQEYLPDQRGGSVAADSRLVTVSPEGEVRFLTVESFWNELDSEIVRDRKFRKKPCLSEGWQTYVFDDDHRASLAPIEKAIRYPAEEDETLLRVETQFGRSLDITADHSLFRYDDGINEVAGEDLEEGDLVLAPRQLDIDPVETTVDVVEAVDDPYVFIDDHVEDLLRTVWESTAHGSDAHDEFMRGLSYRLAKRKIGYDRFERILDAGGFEDVPADVTIGLPGSETGIDRKIPIDEEFAWLLGLFVAEGTLSSTYPAIHNGDEDIVERARSHVESALGHDPSVRWSNRAYEIRLPTVFRDVLYDLGFVDAESYDSSQKVIPESILRAPREVALAFLRGFIAGDGSEKTDDNATIIAFHSTSEDVKDGIVFLLHRLGLVANVSTKTERAGNRQDIYTVTVSGGATDNPLRRILDGEEPYQPKSLVVPIPDSLMEIREMDIEGVKQLIPKYLRRRENVSLEKLREMVTSLENRELPDAAETRLDDLRPLVDGDLSYLRIKRIEEVDYEGRLYDLQVGGEPIFTANWLYAHNSMDAPLVMSSRIDPTEIDDEAHNMDVVREYPLEFYEATREMADPESVDVEIAEDSLGAETEYHGFDHTHDTSNIALGPDLSAYKTLGSMMDKMDAQLNLARKLRAVDETDVAERVIEYHFLPDLIGNLRAFSRQETRCLDCGESYRRMPLSGDCRECGGRVNLTVHEGSVNKYMDTAITVAEEFDCRPYTKQRLEVLQKSLESVFQDDHNKPSRLDDFM</sequence>
<keyword evidence="7 16" id="KW-0378">Hydrolase</keyword>
<keyword evidence="11" id="KW-0651">Protein splicing</keyword>
<dbReference type="InterPro" id="IPR003586">
    <property type="entry name" value="Hint_dom_C"/>
</dbReference>
<keyword evidence="5 16" id="KW-0235">DNA replication</keyword>
<dbReference type="Gene3D" id="2.170.16.10">
    <property type="entry name" value="Hedgehog/Intein (Hint) domain"/>
    <property type="match status" value="3"/>
</dbReference>
<dbReference type="CDD" id="cd00081">
    <property type="entry name" value="Hint"/>
    <property type="match status" value="2"/>
</dbReference>
<dbReference type="NCBIfam" id="TIGR01445">
    <property type="entry name" value="intein_Nterm"/>
    <property type="match status" value="1"/>
</dbReference>
<dbReference type="InterPro" id="IPR056171">
    <property type="entry name" value="PolC_DP2_central_dom"/>
</dbReference>
<dbReference type="InterPro" id="IPR004042">
    <property type="entry name" value="Intein_endonuc_central"/>
</dbReference>
<keyword evidence="10 16" id="KW-0239">DNA-directed DNA polymerase</keyword>
<name>A0A368NAM8_9EURY</name>
<keyword evidence="3 16" id="KW-0808">Transferase</keyword>
<dbReference type="NCBIfam" id="TIGR00354">
    <property type="entry name" value="polC"/>
    <property type="match status" value="1"/>
</dbReference>
<dbReference type="Pfam" id="PF14528">
    <property type="entry name" value="LAGLIDADG_3"/>
    <property type="match status" value="2"/>
</dbReference>
<dbReference type="InterPro" id="IPR004475">
    <property type="entry name" value="PolC_DP2"/>
</dbReference>
<feature type="compositionally biased region" description="Acidic residues" evidence="17">
    <location>
        <begin position="283"/>
        <end position="305"/>
    </location>
</feature>
<feature type="region of interest" description="Disordered" evidence="17">
    <location>
        <begin position="631"/>
        <end position="676"/>
    </location>
</feature>
<evidence type="ECO:0000256" key="1">
    <source>
        <dbReference type="ARBA" id="ARBA00011053"/>
    </source>
</evidence>
<dbReference type="EC" id="3.1.11.1" evidence="16"/>
<dbReference type="PROSITE" id="PS50817">
    <property type="entry name" value="INTEIN_N_TER"/>
    <property type="match status" value="2"/>
</dbReference>
<keyword evidence="8" id="KW-0068">Autocatalytic cleavage</keyword>